<dbReference type="EMBL" id="AP017644">
    <property type="protein sequence ID" value="BAV61198.1"/>
    <property type="molecule type" value="Genomic_DNA"/>
</dbReference>
<organism evidence="1 4">
    <name type="scientific">Acanthamoeba castellanii mimivirus</name>
    <dbReference type="NCBI Taxonomy" id="1899318"/>
    <lineage>
        <taxon>Viruses</taxon>
        <taxon>Varidnaviria</taxon>
        <taxon>Bamfordvirae</taxon>
        <taxon>Nucleocytoviricota</taxon>
        <taxon>Megaviricetes</taxon>
        <taxon>Imitervirales</taxon>
        <taxon>Mimiviridae</taxon>
        <taxon>Megamimivirinae</taxon>
        <taxon>Mimivirus</taxon>
    </lineage>
</organism>
<evidence type="ECO:0000313" key="3">
    <source>
        <dbReference type="Proteomes" id="UP000240366"/>
    </source>
</evidence>
<evidence type="ECO:0000313" key="4">
    <source>
        <dbReference type="Proteomes" id="UP000241484"/>
    </source>
</evidence>
<evidence type="ECO:0000313" key="1">
    <source>
        <dbReference type="EMBL" id="BAV61198.1"/>
    </source>
</evidence>
<proteinExistence type="predicted"/>
<sequence>MSDKKYSWDVGSAWRKFGSDVTLSINMGPVSVSKQITGSCNREVDAYRCCLNCGRHYNFHSGGFCPK</sequence>
<evidence type="ECO:0000313" key="2">
    <source>
        <dbReference type="EMBL" id="BAV62186.1"/>
    </source>
</evidence>
<dbReference type="Proteomes" id="UP000240366">
    <property type="component" value="Segment"/>
</dbReference>
<dbReference type="Proteomes" id="UP000241484">
    <property type="component" value="Segment"/>
</dbReference>
<protein>
    <submittedName>
        <fullName evidence="1">Uncharacterized protein</fullName>
    </submittedName>
</protein>
<name>A0A1E1ESI1_9VIRU</name>
<accession>A0A1E1ESI1</accession>
<dbReference type="EMBL" id="AP017645">
    <property type="protein sequence ID" value="BAV62186.1"/>
    <property type="molecule type" value="Genomic_DNA"/>
</dbReference>
<reference evidence="3 4" key="1">
    <citation type="submission" date="2016-09" db="EMBL/GenBank/DDBJ databases">
        <title>Nearly complete genome sequences of 2 Mimiviridae isolates, Mimivirus shirakomae and Mimivirus kasaii from Japanese pond and river mouth.</title>
        <authorList>
            <person name="Takemura M."/>
            <person name="Mikami T."/>
            <person name="Murono S."/>
        </authorList>
    </citation>
    <scope>NUCLEOTIDE SEQUENCE [LARGE SCALE GENOMIC DNA]</scope>
    <source>
        <strain evidence="1 4">Mimivirus kasaii</strain>
        <strain evidence="2 3">Mimivirus shirakomae</strain>
    </source>
</reference>